<dbReference type="Gene3D" id="3.10.180.10">
    <property type="entry name" value="2,3-Dihydroxybiphenyl 1,2-Dioxygenase, domain 1"/>
    <property type="match status" value="1"/>
</dbReference>
<keyword evidence="4" id="KW-0413">Isomerase</keyword>
<dbReference type="PANTHER" id="PTHR43048:SF3">
    <property type="entry name" value="METHYLMALONYL-COA EPIMERASE, MITOCHONDRIAL"/>
    <property type="match status" value="1"/>
</dbReference>
<keyword evidence="5" id="KW-1185">Reference proteome</keyword>
<dbReference type="PROSITE" id="PS51819">
    <property type="entry name" value="VOC"/>
    <property type="match status" value="1"/>
</dbReference>
<comment type="caution">
    <text evidence="4">The sequence shown here is derived from an EMBL/GenBank/DDBJ whole genome shotgun (WGS) entry which is preliminary data.</text>
</comment>
<dbReference type="InterPro" id="IPR037523">
    <property type="entry name" value="VOC_core"/>
</dbReference>
<evidence type="ECO:0000256" key="2">
    <source>
        <dbReference type="ARBA" id="ARBA00022723"/>
    </source>
</evidence>
<evidence type="ECO:0000259" key="3">
    <source>
        <dbReference type="PROSITE" id="PS51819"/>
    </source>
</evidence>
<evidence type="ECO:0000313" key="5">
    <source>
        <dbReference type="Proteomes" id="UP001595925"/>
    </source>
</evidence>
<dbReference type="PANTHER" id="PTHR43048">
    <property type="entry name" value="METHYLMALONYL-COA EPIMERASE"/>
    <property type="match status" value="1"/>
</dbReference>
<comment type="similarity">
    <text evidence="1">Belongs to the methylmalonyl-CoA epimerase family.</text>
</comment>
<dbReference type="RefSeq" id="WP_114575425.1">
    <property type="nucleotide sequence ID" value="NZ_JAIVEF010000022.1"/>
</dbReference>
<feature type="domain" description="VOC" evidence="3">
    <location>
        <begin position="2"/>
        <end position="131"/>
    </location>
</feature>
<sequence>MRFDHAGIATDDAASLAGLYADLLDCAVVHEERFDGMDVVFLDLGNGYFELLEPHGGGAVADYIAERGPGIHHLAVRVEDGDGGIEGAMERARERGVELVDEEPREGAWGHRVAFCHPASTGGVLLEFVEH</sequence>
<dbReference type="NCBIfam" id="TIGR03081">
    <property type="entry name" value="metmalonyl_epim"/>
    <property type="match status" value="1"/>
</dbReference>
<dbReference type="EMBL" id="JBHSJG010000041">
    <property type="protein sequence ID" value="MFC4989191.1"/>
    <property type="molecule type" value="Genomic_DNA"/>
</dbReference>
<dbReference type="GO" id="GO:0004493">
    <property type="term" value="F:methylmalonyl-CoA epimerase activity"/>
    <property type="evidence" value="ECO:0007669"/>
    <property type="project" value="UniProtKB-EC"/>
</dbReference>
<evidence type="ECO:0000256" key="1">
    <source>
        <dbReference type="ARBA" id="ARBA00009308"/>
    </source>
</evidence>
<dbReference type="Pfam" id="PF13669">
    <property type="entry name" value="Glyoxalase_4"/>
    <property type="match status" value="1"/>
</dbReference>
<dbReference type="Proteomes" id="UP001595925">
    <property type="component" value="Unassembled WGS sequence"/>
</dbReference>
<reference evidence="4 5" key="1">
    <citation type="journal article" date="2019" name="Int. J. Syst. Evol. Microbiol.">
        <title>The Global Catalogue of Microorganisms (GCM) 10K type strain sequencing project: providing services to taxonomists for standard genome sequencing and annotation.</title>
        <authorList>
            <consortium name="The Broad Institute Genomics Platform"/>
            <consortium name="The Broad Institute Genome Sequencing Center for Infectious Disease"/>
            <person name="Wu L."/>
            <person name="Ma J."/>
        </authorList>
    </citation>
    <scope>NUCLEOTIDE SEQUENCE [LARGE SCALE GENOMIC DNA]</scope>
    <source>
        <strain evidence="4 5">CGMCC 1.15824</strain>
    </source>
</reference>
<evidence type="ECO:0000313" key="4">
    <source>
        <dbReference type="EMBL" id="MFC4989191.1"/>
    </source>
</evidence>
<protein>
    <submittedName>
        <fullName evidence="4">Methylmalonyl-CoA epimerase</fullName>
        <ecNumber evidence="4">5.1.99.1</ecNumber>
    </submittedName>
</protein>
<keyword evidence="2" id="KW-0479">Metal-binding</keyword>
<dbReference type="InterPro" id="IPR029068">
    <property type="entry name" value="Glyas_Bleomycin-R_OHBP_Dase"/>
</dbReference>
<dbReference type="EC" id="5.1.99.1" evidence="4"/>
<dbReference type="SUPFAM" id="SSF54593">
    <property type="entry name" value="Glyoxalase/Bleomycin resistance protein/Dihydroxybiphenyl dioxygenase"/>
    <property type="match status" value="1"/>
</dbReference>
<dbReference type="GO" id="GO:0046872">
    <property type="term" value="F:metal ion binding"/>
    <property type="evidence" value="ECO:0007669"/>
    <property type="project" value="UniProtKB-KW"/>
</dbReference>
<proteinExistence type="inferred from homology"/>
<dbReference type="InterPro" id="IPR017515">
    <property type="entry name" value="MeMalonyl-CoA_epimerase"/>
</dbReference>
<dbReference type="CDD" id="cd07249">
    <property type="entry name" value="MMCE"/>
    <property type="match status" value="1"/>
</dbReference>
<dbReference type="AlphaFoldDB" id="A0ABD5QHB5"/>
<gene>
    <name evidence="4" type="primary">mce</name>
    <name evidence="4" type="ORF">ACFPFO_15745</name>
</gene>
<dbReference type="InterPro" id="IPR051785">
    <property type="entry name" value="MMCE/EMCE_epimerase"/>
</dbReference>
<organism evidence="4 5">
    <name type="scientific">Saliphagus infecundisoli</name>
    <dbReference type="NCBI Taxonomy" id="1849069"/>
    <lineage>
        <taxon>Archaea</taxon>
        <taxon>Methanobacteriati</taxon>
        <taxon>Methanobacteriota</taxon>
        <taxon>Stenosarchaea group</taxon>
        <taxon>Halobacteria</taxon>
        <taxon>Halobacteriales</taxon>
        <taxon>Natrialbaceae</taxon>
        <taxon>Saliphagus</taxon>
    </lineage>
</organism>
<accession>A0ABD5QHB5</accession>
<name>A0ABD5QHB5_9EURY</name>